<dbReference type="SUPFAM" id="SSF51905">
    <property type="entry name" value="FAD/NAD(P)-binding domain"/>
    <property type="match status" value="1"/>
</dbReference>
<sequence>MEKYDYLVIGSGASGAAVAEKISSDYKVLIVEKGEYLPLNQAHKGYFRASSYKEYEEHGKVEILSGNAVGGTTLLAIGNGVRTQEKELKALGIDIEKELDEVEKDFGVSPFPKEMLGERTNLFIEKSKEMGYEPKIMPKMIDSKKCQNCGKCNMGCQFKAKRTSLEYIEKAISKGVELKPSFEALKINKKENYFIVKGNEKGKLVDISAKNVIVSAGALDTPKILNNSGLVTPKKLFVDIFVTIGGKSNQSFKDEINMAAYIPFNDFLISPYHSDRIIKMLAQRKIEAGRDNIIGIMIKIKDDSFGFVGKNYIEKWCTGKDVQKISNGVAIASRILKNSGVDTIVSTEAIGAHPGGTAPLGITVDNKFKTEMGFYVCDASILPESPGAPPILSLMALGKKLGNNILKSP</sequence>
<dbReference type="InterPro" id="IPR036188">
    <property type="entry name" value="FAD/NAD-bd_sf"/>
</dbReference>
<dbReference type="InterPro" id="IPR007867">
    <property type="entry name" value="GMC_OxRtase_C"/>
</dbReference>
<dbReference type="Gene3D" id="3.50.50.60">
    <property type="entry name" value="FAD/NAD(P)-binding domain"/>
    <property type="match status" value="2"/>
</dbReference>
<protein>
    <submittedName>
        <fullName evidence="6">Choline dehydrogenase</fullName>
    </submittedName>
</protein>
<dbReference type="Gene3D" id="3.30.410.40">
    <property type="match status" value="1"/>
</dbReference>
<dbReference type="InterPro" id="IPR000172">
    <property type="entry name" value="GMC_OxRdtase_N"/>
</dbReference>
<evidence type="ECO:0000256" key="3">
    <source>
        <dbReference type="ARBA" id="ARBA00022827"/>
    </source>
</evidence>
<evidence type="ECO:0000256" key="2">
    <source>
        <dbReference type="ARBA" id="ARBA00022630"/>
    </source>
</evidence>
<dbReference type="Pfam" id="PF00732">
    <property type="entry name" value="GMC_oxred_N"/>
    <property type="match status" value="1"/>
</dbReference>
<keyword evidence="3" id="KW-0274">FAD</keyword>
<reference evidence="6 7" key="1">
    <citation type="journal article" date="2016" name="ISME J.">
        <title>Chasing the elusive Euryarchaeota class WSA2: genomes reveal a uniquely fastidious methyl-reducing methanogen.</title>
        <authorList>
            <person name="Nobu M.K."/>
            <person name="Narihiro T."/>
            <person name="Kuroda K."/>
            <person name="Mei R."/>
            <person name="Liu W.T."/>
        </authorList>
    </citation>
    <scope>NUCLEOTIDE SEQUENCE [LARGE SCALE GENOMIC DNA]</scope>
    <source>
        <strain evidence="6">B15fssc0709_Meth_Bin003</strain>
    </source>
</reference>
<dbReference type="Proteomes" id="UP000091929">
    <property type="component" value="Unassembled WGS sequence"/>
</dbReference>
<gene>
    <name evidence="6" type="ORF">APG11_01809</name>
</gene>
<comment type="caution">
    <text evidence="6">The sequence shown here is derived from an EMBL/GenBank/DDBJ whole genome shotgun (WGS) entry which is preliminary data.</text>
</comment>
<accession>A0A150INL9</accession>
<evidence type="ECO:0000256" key="1">
    <source>
        <dbReference type="ARBA" id="ARBA00010790"/>
    </source>
</evidence>
<keyword evidence="4" id="KW-0560">Oxidoreductase</keyword>
<comment type="similarity">
    <text evidence="1">Belongs to the GMC oxidoreductase family.</text>
</comment>
<feature type="domain" description="4Fe-4S ferredoxin-type" evidence="5">
    <location>
        <begin position="137"/>
        <end position="166"/>
    </location>
</feature>
<dbReference type="GO" id="GO:0050660">
    <property type="term" value="F:flavin adenine dinucleotide binding"/>
    <property type="evidence" value="ECO:0007669"/>
    <property type="project" value="InterPro"/>
</dbReference>
<dbReference type="InterPro" id="IPR017896">
    <property type="entry name" value="4Fe4S_Fe-S-bd"/>
</dbReference>
<dbReference type="PANTHER" id="PTHR46056">
    <property type="entry name" value="LONG-CHAIN-ALCOHOL OXIDASE"/>
    <property type="match status" value="1"/>
</dbReference>
<name>A0A150INL9_9EURY</name>
<evidence type="ECO:0000313" key="7">
    <source>
        <dbReference type="Proteomes" id="UP000091929"/>
    </source>
</evidence>
<dbReference type="GO" id="GO:0016614">
    <property type="term" value="F:oxidoreductase activity, acting on CH-OH group of donors"/>
    <property type="evidence" value="ECO:0007669"/>
    <property type="project" value="InterPro"/>
</dbReference>
<keyword evidence="2" id="KW-0285">Flavoprotein</keyword>
<dbReference type="EMBL" id="LNGF01000059">
    <property type="protein sequence ID" value="KYC46580.1"/>
    <property type="molecule type" value="Genomic_DNA"/>
</dbReference>
<evidence type="ECO:0000313" key="6">
    <source>
        <dbReference type="EMBL" id="KYC46580.1"/>
    </source>
</evidence>
<dbReference type="AlphaFoldDB" id="A0A150INL9"/>
<proteinExistence type="inferred from homology"/>
<evidence type="ECO:0000259" key="5">
    <source>
        <dbReference type="PROSITE" id="PS51379"/>
    </source>
</evidence>
<evidence type="ECO:0000256" key="4">
    <source>
        <dbReference type="ARBA" id="ARBA00023002"/>
    </source>
</evidence>
<dbReference type="PANTHER" id="PTHR46056:SF12">
    <property type="entry name" value="LONG-CHAIN-ALCOHOL OXIDASE"/>
    <property type="match status" value="1"/>
</dbReference>
<dbReference type="Pfam" id="PF05199">
    <property type="entry name" value="GMC_oxred_C"/>
    <property type="match status" value="1"/>
</dbReference>
<dbReference type="PROSITE" id="PS51379">
    <property type="entry name" value="4FE4S_FER_2"/>
    <property type="match status" value="1"/>
</dbReference>
<organism evidence="6 7">
    <name type="scientific">Candidatus Methanofastidiosum methylothiophilum</name>
    <dbReference type="NCBI Taxonomy" id="1705564"/>
    <lineage>
        <taxon>Archaea</taxon>
        <taxon>Methanobacteriati</taxon>
        <taxon>Methanobacteriota</taxon>
        <taxon>Stenosarchaea group</taxon>
        <taxon>Candidatus Methanofastidiosia</taxon>
        <taxon>Candidatus Methanofastidiosales</taxon>
        <taxon>Candidatus Methanofastidiosaceae</taxon>
        <taxon>Candidatus Methanofastidiosum</taxon>
    </lineage>
</organism>